<gene>
    <name evidence="1" type="ORF">NCTC10526_02438</name>
</gene>
<sequence length="41" mass="4744">MYCDTCFWIADSDITIKAVPSLILIKQYESLMFDLLTLGDR</sequence>
<name>A0A379LQE3_9GAMM</name>
<accession>A0A379LQE3</accession>
<evidence type="ECO:0000313" key="2">
    <source>
        <dbReference type="Proteomes" id="UP000254123"/>
    </source>
</evidence>
<evidence type="ECO:0000313" key="1">
    <source>
        <dbReference type="EMBL" id="SUD92057.1"/>
    </source>
</evidence>
<dbReference type="Proteomes" id="UP000254123">
    <property type="component" value="Unassembled WGS sequence"/>
</dbReference>
<reference evidence="1 2" key="1">
    <citation type="submission" date="2018-06" db="EMBL/GenBank/DDBJ databases">
        <authorList>
            <consortium name="Pathogen Informatics"/>
            <person name="Doyle S."/>
        </authorList>
    </citation>
    <scope>NUCLEOTIDE SEQUENCE [LARGE SCALE GENOMIC DNA]</scope>
    <source>
        <strain evidence="1 2">NCTC10526</strain>
    </source>
</reference>
<organism evidence="1 2">
    <name type="scientific">Psychrobacter phenylpyruvicus</name>
    <dbReference type="NCBI Taxonomy" id="29432"/>
    <lineage>
        <taxon>Bacteria</taxon>
        <taxon>Pseudomonadati</taxon>
        <taxon>Pseudomonadota</taxon>
        <taxon>Gammaproteobacteria</taxon>
        <taxon>Moraxellales</taxon>
        <taxon>Moraxellaceae</taxon>
        <taxon>Psychrobacter</taxon>
    </lineage>
</organism>
<dbReference type="AlphaFoldDB" id="A0A379LQE3"/>
<protein>
    <submittedName>
        <fullName evidence="1">Uncharacterized protein</fullName>
    </submittedName>
</protein>
<dbReference type="EMBL" id="UGVC01000001">
    <property type="protein sequence ID" value="SUD92057.1"/>
    <property type="molecule type" value="Genomic_DNA"/>
</dbReference>
<keyword evidence="2" id="KW-1185">Reference proteome</keyword>
<proteinExistence type="predicted"/>